<name>A0A2M4DKZ2_ANODA</name>
<evidence type="ECO:0000256" key="1">
    <source>
        <dbReference type="SAM" id="MobiDB-lite"/>
    </source>
</evidence>
<dbReference type="AlphaFoldDB" id="A0A2M4DKZ2"/>
<dbReference type="EMBL" id="GGFL01014031">
    <property type="protein sequence ID" value="MBW78209.1"/>
    <property type="molecule type" value="Transcribed_RNA"/>
</dbReference>
<proteinExistence type="predicted"/>
<sequence>MRTIRPATSTTTTAIIIKPPAAVAVAVVVVVAVVHASESSPSIPISVIPATSRMIPAMIPNPSERRTRAKNRTTARSRSGGAIK</sequence>
<feature type="region of interest" description="Disordered" evidence="1">
    <location>
        <begin position="57"/>
        <end position="84"/>
    </location>
</feature>
<evidence type="ECO:0000313" key="2">
    <source>
        <dbReference type="EMBL" id="MBW78209.1"/>
    </source>
</evidence>
<protein>
    <submittedName>
        <fullName evidence="2">Putative secreted protein</fullName>
    </submittedName>
</protein>
<organism evidence="2">
    <name type="scientific">Anopheles darlingi</name>
    <name type="common">Mosquito</name>
    <dbReference type="NCBI Taxonomy" id="43151"/>
    <lineage>
        <taxon>Eukaryota</taxon>
        <taxon>Metazoa</taxon>
        <taxon>Ecdysozoa</taxon>
        <taxon>Arthropoda</taxon>
        <taxon>Hexapoda</taxon>
        <taxon>Insecta</taxon>
        <taxon>Pterygota</taxon>
        <taxon>Neoptera</taxon>
        <taxon>Endopterygota</taxon>
        <taxon>Diptera</taxon>
        <taxon>Nematocera</taxon>
        <taxon>Culicoidea</taxon>
        <taxon>Culicidae</taxon>
        <taxon>Anophelinae</taxon>
        <taxon>Anopheles</taxon>
    </lineage>
</organism>
<reference evidence="2" key="1">
    <citation type="submission" date="2018-01" db="EMBL/GenBank/DDBJ databases">
        <title>An insight into the sialome of Amazonian anophelines.</title>
        <authorList>
            <person name="Ribeiro J.M."/>
            <person name="Scarpassa V."/>
            <person name="Calvo E."/>
        </authorList>
    </citation>
    <scope>NUCLEOTIDE SEQUENCE</scope>
</reference>
<accession>A0A2M4DKZ2</accession>